<protein>
    <recommendedName>
        <fullName evidence="15">Cytochrome c oxidase subunit 2</fullName>
        <ecNumber evidence="15">7.1.1.9</ecNumber>
    </recommendedName>
</protein>
<evidence type="ECO:0000256" key="15">
    <source>
        <dbReference type="RuleBase" id="RU004024"/>
    </source>
</evidence>
<keyword evidence="4 14" id="KW-0679">Respiratory chain</keyword>
<dbReference type="Pfam" id="PF02790">
    <property type="entry name" value="COX2_TM"/>
    <property type="match status" value="1"/>
</dbReference>
<feature type="domain" description="Cytochrome oxidase subunit II copper A binding" evidence="18">
    <location>
        <begin position="220"/>
        <end position="331"/>
    </location>
</feature>
<keyword evidence="11 17" id="KW-0472">Membrane</keyword>
<evidence type="ECO:0000313" key="20">
    <source>
        <dbReference type="EMBL" id="PMB00930.1"/>
    </source>
</evidence>
<dbReference type="InterPro" id="IPR001505">
    <property type="entry name" value="Copper_CuA"/>
</dbReference>
<keyword evidence="7" id="KW-1278">Translocase</keyword>
<feature type="domain" description="Cytochrome oxidase subunit II transmembrane region profile" evidence="19">
    <location>
        <begin position="37"/>
        <end position="135"/>
    </location>
</feature>
<dbReference type="InterPro" id="IPR036257">
    <property type="entry name" value="Cyt_c_oxidase_su2_TM_sf"/>
</dbReference>
<comment type="cofactor">
    <cofactor evidence="15">
        <name>Cu cation</name>
        <dbReference type="ChEBI" id="CHEBI:23378"/>
    </cofactor>
    <text evidence="15">Binds a copper A center.</text>
</comment>
<dbReference type="PROSITE" id="PS50999">
    <property type="entry name" value="COX2_TM"/>
    <property type="match status" value="1"/>
</dbReference>
<evidence type="ECO:0000256" key="16">
    <source>
        <dbReference type="SAM" id="MobiDB-lite"/>
    </source>
</evidence>
<keyword evidence="9 17" id="KW-1133">Transmembrane helix</keyword>
<organism evidence="20 21">
    <name type="scientific">Fischerella thermalis CCMEE 5268</name>
    <dbReference type="NCBI Taxonomy" id="2019662"/>
    <lineage>
        <taxon>Bacteria</taxon>
        <taxon>Bacillati</taxon>
        <taxon>Cyanobacteriota</taxon>
        <taxon>Cyanophyceae</taxon>
        <taxon>Nostocales</taxon>
        <taxon>Hapalosiphonaceae</taxon>
        <taxon>Fischerella</taxon>
    </lineage>
</organism>
<dbReference type="GO" id="GO:0004129">
    <property type="term" value="F:cytochrome-c oxidase activity"/>
    <property type="evidence" value="ECO:0007669"/>
    <property type="project" value="UniProtKB-EC"/>
</dbReference>
<comment type="similarity">
    <text evidence="2 14">Belongs to the cytochrome c oxidase subunit 2 family.</text>
</comment>
<dbReference type="Proteomes" id="UP000235025">
    <property type="component" value="Unassembled WGS sequence"/>
</dbReference>
<dbReference type="InterPro" id="IPR002429">
    <property type="entry name" value="CcO_II-like_C"/>
</dbReference>
<evidence type="ECO:0000256" key="5">
    <source>
        <dbReference type="ARBA" id="ARBA00022692"/>
    </source>
</evidence>
<evidence type="ECO:0000259" key="19">
    <source>
        <dbReference type="PROSITE" id="PS50999"/>
    </source>
</evidence>
<dbReference type="PROSITE" id="PS50857">
    <property type="entry name" value="COX2_CUA"/>
    <property type="match status" value="1"/>
</dbReference>
<dbReference type="GO" id="GO:0005507">
    <property type="term" value="F:copper ion binding"/>
    <property type="evidence" value="ECO:0007669"/>
    <property type="project" value="InterPro"/>
</dbReference>
<evidence type="ECO:0000256" key="12">
    <source>
        <dbReference type="ARBA" id="ARBA00024688"/>
    </source>
</evidence>
<keyword evidence="5 14" id="KW-0812">Transmembrane</keyword>
<keyword evidence="3 14" id="KW-0813">Transport</keyword>
<accession>A0A2N6KM10</accession>
<dbReference type="PROSITE" id="PS00078">
    <property type="entry name" value="COX2"/>
    <property type="match status" value="1"/>
</dbReference>
<evidence type="ECO:0000313" key="21">
    <source>
        <dbReference type="Proteomes" id="UP000235025"/>
    </source>
</evidence>
<evidence type="ECO:0000259" key="18">
    <source>
        <dbReference type="PROSITE" id="PS50857"/>
    </source>
</evidence>
<evidence type="ECO:0000256" key="8">
    <source>
        <dbReference type="ARBA" id="ARBA00022982"/>
    </source>
</evidence>
<comment type="function">
    <text evidence="12 15">Subunits I and II form the functional core of the enzyme complex. Electrons originating in cytochrome c are transferred via heme a and Cu(A) to the binuclear center formed by heme a3 and Cu(B).</text>
</comment>
<evidence type="ECO:0000256" key="10">
    <source>
        <dbReference type="ARBA" id="ARBA00023008"/>
    </source>
</evidence>
<dbReference type="PANTHER" id="PTHR22888">
    <property type="entry name" value="CYTOCHROME C OXIDASE, SUBUNIT II"/>
    <property type="match status" value="1"/>
</dbReference>
<comment type="catalytic activity">
    <reaction evidence="13 15">
        <text>4 Fe(II)-[cytochrome c] + O2 + 8 H(+)(in) = 4 Fe(III)-[cytochrome c] + 2 H2O + 4 H(+)(out)</text>
        <dbReference type="Rhea" id="RHEA:11436"/>
        <dbReference type="Rhea" id="RHEA-COMP:10350"/>
        <dbReference type="Rhea" id="RHEA-COMP:14399"/>
        <dbReference type="ChEBI" id="CHEBI:15377"/>
        <dbReference type="ChEBI" id="CHEBI:15378"/>
        <dbReference type="ChEBI" id="CHEBI:15379"/>
        <dbReference type="ChEBI" id="CHEBI:29033"/>
        <dbReference type="ChEBI" id="CHEBI:29034"/>
        <dbReference type="EC" id="7.1.1.9"/>
    </reaction>
</comment>
<dbReference type="EC" id="7.1.1.9" evidence="15"/>
<evidence type="ECO:0000256" key="7">
    <source>
        <dbReference type="ARBA" id="ARBA00022967"/>
    </source>
</evidence>
<evidence type="ECO:0000256" key="2">
    <source>
        <dbReference type="ARBA" id="ARBA00007866"/>
    </source>
</evidence>
<dbReference type="CDD" id="cd13919">
    <property type="entry name" value="CuRO_HCO_II_like_5"/>
    <property type="match status" value="1"/>
</dbReference>
<dbReference type="AlphaFoldDB" id="A0A2N6KM10"/>
<feature type="region of interest" description="Disordered" evidence="16">
    <location>
        <begin position="159"/>
        <end position="187"/>
    </location>
</feature>
<dbReference type="PANTHER" id="PTHR22888:SF9">
    <property type="entry name" value="CYTOCHROME C OXIDASE SUBUNIT 2"/>
    <property type="match status" value="1"/>
</dbReference>
<sequence length="376" mass="40766">MVSSSVQVVKSLTLLTVKIPSSIWTLLIGIVLTLVSLWYGQNHGLLPTQASDEAVLVDGLFNAMMTVSTGIFLIVEGVLIYTAFKYRRRAGDDADGQPVHGNVPLEILWTAIPAIIVIGISVYSFDVYNEMGGFDPHAIHDAPITPQAMKMPGAAIAATLTDTPPSDQPNLNQQKSDEAMQDPATAAVRNADQIPQKQDAPGVGSVAPTIGASQENQGTPPELVINVTGLQYAFIFTYPDTGITSGELHVPIGREVKLNMSANDVIHAFWVPEFRLKQDVIPGRQTEVRFTPKTEGTYAVVCAELCGPYHGAMRTQVVVEKPEAFEKWVQEQQVASAETLNQAVAVNPAELSPAQYLAPYTQEMGIQPEMLHQLHK</sequence>
<name>A0A2N6KM10_9CYAN</name>
<evidence type="ECO:0000256" key="9">
    <source>
        <dbReference type="ARBA" id="ARBA00022989"/>
    </source>
</evidence>
<dbReference type="SUPFAM" id="SSF81464">
    <property type="entry name" value="Cytochrome c oxidase subunit II-like, transmembrane region"/>
    <property type="match status" value="1"/>
</dbReference>
<comment type="caution">
    <text evidence="20">The sequence shown here is derived from an EMBL/GenBank/DDBJ whole genome shotgun (WGS) entry which is preliminary data.</text>
</comment>
<dbReference type="SUPFAM" id="SSF49503">
    <property type="entry name" value="Cupredoxins"/>
    <property type="match status" value="1"/>
</dbReference>
<dbReference type="InterPro" id="IPR045187">
    <property type="entry name" value="CcO_II"/>
</dbReference>
<evidence type="ECO:0000256" key="6">
    <source>
        <dbReference type="ARBA" id="ARBA00022723"/>
    </source>
</evidence>
<feature type="transmembrane region" description="Helical" evidence="17">
    <location>
        <begin position="60"/>
        <end position="84"/>
    </location>
</feature>
<dbReference type="Gene3D" id="2.60.40.420">
    <property type="entry name" value="Cupredoxins - blue copper proteins"/>
    <property type="match status" value="1"/>
</dbReference>
<reference evidence="20 21" key="1">
    <citation type="submission" date="2017-07" db="EMBL/GenBank/DDBJ databases">
        <title>Genomes of Fischerella (Mastigocladus) sp. strains.</title>
        <authorList>
            <person name="Miller S.R."/>
        </authorList>
    </citation>
    <scope>NUCLEOTIDE SEQUENCE [LARGE SCALE GENOMIC DNA]</scope>
    <source>
        <strain evidence="20 21">CCMEE 5268</strain>
    </source>
</reference>
<evidence type="ECO:0000256" key="3">
    <source>
        <dbReference type="ARBA" id="ARBA00022448"/>
    </source>
</evidence>
<dbReference type="Pfam" id="PF00116">
    <property type="entry name" value="COX2"/>
    <property type="match status" value="1"/>
</dbReference>
<keyword evidence="10 15" id="KW-0186">Copper</keyword>
<dbReference type="GO" id="GO:0005886">
    <property type="term" value="C:plasma membrane"/>
    <property type="evidence" value="ECO:0007669"/>
    <property type="project" value="UniProtKB-SubCell"/>
</dbReference>
<evidence type="ECO:0000256" key="1">
    <source>
        <dbReference type="ARBA" id="ARBA00004141"/>
    </source>
</evidence>
<feature type="compositionally biased region" description="Polar residues" evidence="16">
    <location>
        <begin position="160"/>
        <end position="174"/>
    </location>
</feature>
<evidence type="ECO:0000256" key="4">
    <source>
        <dbReference type="ARBA" id="ARBA00022660"/>
    </source>
</evidence>
<feature type="transmembrane region" description="Helical" evidence="17">
    <location>
        <begin position="105"/>
        <end position="125"/>
    </location>
</feature>
<keyword evidence="8 14" id="KW-0249">Electron transport</keyword>
<evidence type="ECO:0000256" key="11">
    <source>
        <dbReference type="ARBA" id="ARBA00023136"/>
    </source>
</evidence>
<feature type="transmembrane region" description="Helical" evidence="17">
    <location>
        <begin position="21"/>
        <end position="40"/>
    </location>
</feature>
<dbReference type="Gene3D" id="1.10.287.90">
    <property type="match status" value="1"/>
</dbReference>
<evidence type="ECO:0000256" key="14">
    <source>
        <dbReference type="RuleBase" id="RU000456"/>
    </source>
</evidence>
<dbReference type="InterPro" id="IPR011759">
    <property type="entry name" value="Cyt_c_oxidase_su2_TM_dom"/>
</dbReference>
<comment type="subcellular location">
    <subcellularLocation>
        <location evidence="14">Cell membrane</location>
        <topology evidence="14">Multi-pass membrane protein</topology>
    </subcellularLocation>
    <subcellularLocation>
        <location evidence="1">Membrane</location>
        <topology evidence="1">Multi-pass membrane protein</topology>
    </subcellularLocation>
</comment>
<proteinExistence type="inferred from homology"/>
<dbReference type="GO" id="GO:0042773">
    <property type="term" value="P:ATP synthesis coupled electron transport"/>
    <property type="evidence" value="ECO:0007669"/>
    <property type="project" value="TreeGrafter"/>
</dbReference>
<keyword evidence="6 15" id="KW-0479">Metal-binding</keyword>
<gene>
    <name evidence="20" type="ORF">CEN50_01180</name>
</gene>
<evidence type="ECO:0000256" key="17">
    <source>
        <dbReference type="SAM" id="Phobius"/>
    </source>
</evidence>
<dbReference type="EMBL" id="NMQA01000015">
    <property type="protein sequence ID" value="PMB00930.1"/>
    <property type="molecule type" value="Genomic_DNA"/>
</dbReference>
<dbReference type="InterPro" id="IPR008972">
    <property type="entry name" value="Cupredoxin"/>
</dbReference>
<evidence type="ECO:0000256" key="13">
    <source>
        <dbReference type="ARBA" id="ARBA00047816"/>
    </source>
</evidence>